<dbReference type="Proteomes" id="UP000625247">
    <property type="component" value="Unassembled WGS sequence"/>
</dbReference>
<dbReference type="RefSeq" id="WP_191943140.1">
    <property type="nucleotide sequence ID" value="NZ_JACYNP010000002.1"/>
</dbReference>
<sequence>MSIWSTTMEAFCEQVASSAPVPSCGAAACASAGFSLALLLMALRKSAGGEQDPELAGRIAETEALLAVIKAHADNDMKTFGAFIEDSASSSSGHDPQLSLDVTLGSLAAARSCLKGIELAAAAMPRVKKTLKCDVTSCALILHASLSALLINVDADADNLSGSRQGARVMGDRAEIQRAADDLLASLRVTP</sequence>
<protein>
    <submittedName>
        <fullName evidence="2">Cyclodeaminase/cyclohydrolase family protein</fullName>
    </submittedName>
</protein>
<dbReference type="Pfam" id="PF04961">
    <property type="entry name" value="FTCD_C"/>
    <property type="match status" value="1"/>
</dbReference>
<accession>A0ABR9A2V9</accession>
<dbReference type="Gene3D" id="1.20.120.680">
    <property type="entry name" value="Formiminotetrahydrofolate cyclodeaminase monomer, up-and-down helical bundle"/>
    <property type="match status" value="1"/>
</dbReference>
<organism evidence="2 3">
    <name type="scientific">Pseudomonas lutea</name>
    <dbReference type="NCBI Taxonomy" id="243924"/>
    <lineage>
        <taxon>Bacteria</taxon>
        <taxon>Pseudomonadati</taxon>
        <taxon>Pseudomonadota</taxon>
        <taxon>Gammaproteobacteria</taxon>
        <taxon>Pseudomonadales</taxon>
        <taxon>Pseudomonadaceae</taxon>
        <taxon>Pseudomonas</taxon>
    </lineage>
</organism>
<evidence type="ECO:0000259" key="1">
    <source>
        <dbReference type="Pfam" id="PF04961"/>
    </source>
</evidence>
<gene>
    <name evidence="2" type="ORF">IFT62_04080</name>
</gene>
<evidence type="ECO:0000313" key="3">
    <source>
        <dbReference type="Proteomes" id="UP000625247"/>
    </source>
</evidence>
<reference evidence="2 3" key="1">
    <citation type="journal article" date="2020" name="FEMS Microbiol. Ecol.">
        <title>Temporal dynamics of bacterial communities during seed development and maturation.</title>
        <authorList>
            <person name="Chesneau G."/>
            <person name="Torres-Cortes G."/>
            <person name="Briand M."/>
            <person name="Darrasse A."/>
            <person name="Preveaux A."/>
            <person name="Marais C."/>
            <person name="Jacques M.A."/>
            <person name="Shade A."/>
            <person name="Barret M."/>
        </authorList>
    </citation>
    <scope>NUCLEOTIDE SEQUENCE [LARGE SCALE GENOMIC DNA]</scope>
    <source>
        <strain evidence="2 3">CFBP13723</strain>
    </source>
</reference>
<keyword evidence="3" id="KW-1185">Reference proteome</keyword>
<dbReference type="EMBL" id="JACYNP010000002">
    <property type="protein sequence ID" value="MBD8120383.1"/>
    <property type="molecule type" value="Genomic_DNA"/>
</dbReference>
<name>A0ABR9A2V9_9PSED</name>
<dbReference type="InterPro" id="IPR036178">
    <property type="entry name" value="Formintransfe-cycloase-like_sf"/>
</dbReference>
<dbReference type="SUPFAM" id="SSF101262">
    <property type="entry name" value="Methenyltetrahydrofolate cyclohydrolase-like"/>
    <property type="match status" value="1"/>
</dbReference>
<evidence type="ECO:0000313" key="2">
    <source>
        <dbReference type="EMBL" id="MBD8120383.1"/>
    </source>
</evidence>
<dbReference type="InterPro" id="IPR007044">
    <property type="entry name" value="Cyclodeamin/CycHdrlase"/>
</dbReference>
<proteinExistence type="predicted"/>
<feature type="domain" description="Cyclodeaminase/cyclohydrolase" evidence="1">
    <location>
        <begin position="7"/>
        <end position="158"/>
    </location>
</feature>
<comment type="caution">
    <text evidence="2">The sequence shown here is derived from an EMBL/GenBank/DDBJ whole genome shotgun (WGS) entry which is preliminary data.</text>
</comment>